<feature type="domain" description="HTH tetR-type" evidence="6">
    <location>
        <begin position="34"/>
        <end position="94"/>
    </location>
</feature>
<dbReference type="RefSeq" id="WP_344837132.1">
    <property type="nucleotide sequence ID" value="NZ_BAAAUV010000029.1"/>
</dbReference>
<evidence type="ECO:0000256" key="1">
    <source>
        <dbReference type="ARBA" id="ARBA00022491"/>
    </source>
</evidence>
<dbReference type="PANTHER" id="PTHR30055">
    <property type="entry name" value="HTH-TYPE TRANSCRIPTIONAL REGULATOR RUTR"/>
    <property type="match status" value="1"/>
</dbReference>
<evidence type="ECO:0000256" key="3">
    <source>
        <dbReference type="ARBA" id="ARBA00023125"/>
    </source>
</evidence>
<dbReference type="Gene3D" id="1.10.357.10">
    <property type="entry name" value="Tetracycline Repressor, domain 2"/>
    <property type="match status" value="1"/>
</dbReference>
<dbReference type="InterPro" id="IPR001647">
    <property type="entry name" value="HTH_TetR"/>
</dbReference>
<sequence length="249" mass="27354">MSHIAEKKPSDPGRTLALLWGTAPAAPARGPRPKFSLEEVVSAGIHVADTDGLDALSMRRVADHLGIGTMSVYTYVPGRSELLHLMYDRAMGPTPPLPEGTTWRQALRHYAELGRDLFDRHPWTLRVSGPGLLLMSPNSTARSEAVYAALAPLGLPGSEQYAIAATLDGYVRGICQSTADIAADFTGPDDYGRWWEEATPHLTALIARDRFPHLYDLWEQGAFEVEVDHAFGFGLDRILDGIERHLDAR</sequence>
<feature type="DNA-binding region" description="H-T-H motif" evidence="5">
    <location>
        <begin position="57"/>
        <end position="76"/>
    </location>
</feature>
<dbReference type="InterPro" id="IPR009057">
    <property type="entry name" value="Homeodomain-like_sf"/>
</dbReference>
<evidence type="ECO:0000259" key="6">
    <source>
        <dbReference type="PROSITE" id="PS50977"/>
    </source>
</evidence>
<dbReference type="EMBL" id="BAAAUV010000029">
    <property type="protein sequence ID" value="GAA3235899.1"/>
    <property type="molecule type" value="Genomic_DNA"/>
</dbReference>
<keyword evidence="8" id="KW-1185">Reference proteome</keyword>
<dbReference type="Proteomes" id="UP001501237">
    <property type="component" value="Unassembled WGS sequence"/>
</dbReference>
<dbReference type="InterPro" id="IPR004111">
    <property type="entry name" value="Repressor_TetR_C"/>
</dbReference>
<evidence type="ECO:0000256" key="5">
    <source>
        <dbReference type="PROSITE-ProRule" id="PRU00335"/>
    </source>
</evidence>
<evidence type="ECO:0000313" key="7">
    <source>
        <dbReference type="EMBL" id="GAA3235899.1"/>
    </source>
</evidence>
<dbReference type="PANTHER" id="PTHR30055:SF151">
    <property type="entry name" value="TRANSCRIPTIONAL REGULATORY PROTEIN"/>
    <property type="match status" value="1"/>
</dbReference>
<dbReference type="InterPro" id="IPR003012">
    <property type="entry name" value="Tet_transcr_reg_TetR"/>
</dbReference>
<dbReference type="InterPro" id="IPR036271">
    <property type="entry name" value="Tet_transcr_reg_TetR-rel_C_sf"/>
</dbReference>
<dbReference type="InterPro" id="IPR050109">
    <property type="entry name" value="HTH-type_TetR-like_transc_reg"/>
</dbReference>
<keyword evidence="3 5" id="KW-0238">DNA-binding</keyword>
<protein>
    <submittedName>
        <fullName evidence="7">TetR/AcrR family transcriptional regulator</fullName>
    </submittedName>
</protein>
<name>A0ABP6QL06_9ACTN</name>
<evidence type="ECO:0000256" key="4">
    <source>
        <dbReference type="ARBA" id="ARBA00023163"/>
    </source>
</evidence>
<evidence type="ECO:0000256" key="2">
    <source>
        <dbReference type="ARBA" id="ARBA00023015"/>
    </source>
</evidence>
<dbReference type="Gene3D" id="1.10.10.60">
    <property type="entry name" value="Homeodomain-like"/>
    <property type="match status" value="1"/>
</dbReference>
<keyword evidence="2" id="KW-0805">Transcription regulation</keyword>
<dbReference type="SUPFAM" id="SSF46689">
    <property type="entry name" value="Homeodomain-like"/>
    <property type="match status" value="1"/>
</dbReference>
<accession>A0ABP6QL06</accession>
<comment type="caution">
    <text evidence="7">The sequence shown here is derived from an EMBL/GenBank/DDBJ whole genome shotgun (WGS) entry which is preliminary data.</text>
</comment>
<evidence type="ECO:0000313" key="8">
    <source>
        <dbReference type="Proteomes" id="UP001501237"/>
    </source>
</evidence>
<dbReference type="Pfam" id="PF02909">
    <property type="entry name" value="TetR_C_1"/>
    <property type="match status" value="1"/>
</dbReference>
<dbReference type="PRINTS" id="PR00400">
    <property type="entry name" value="TETREPRESSOR"/>
</dbReference>
<keyword evidence="1" id="KW-0678">Repressor</keyword>
<dbReference type="SUPFAM" id="SSF48498">
    <property type="entry name" value="Tetracyclin repressor-like, C-terminal domain"/>
    <property type="match status" value="1"/>
</dbReference>
<gene>
    <name evidence="7" type="ORF">GCM10010468_69890</name>
</gene>
<reference evidence="8" key="1">
    <citation type="journal article" date="2019" name="Int. J. Syst. Evol. Microbiol.">
        <title>The Global Catalogue of Microorganisms (GCM) 10K type strain sequencing project: providing services to taxonomists for standard genome sequencing and annotation.</title>
        <authorList>
            <consortium name="The Broad Institute Genomics Platform"/>
            <consortium name="The Broad Institute Genome Sequencing Center for Infectious Disease"/>
            <person name="Wu L."/>
            <person name="Ma J."/>
        </authorList>
    </citation>
    <scope>NUCLEOTIDE SEQUENCE [LARGE SCALE GENOMIC DNA]</scope>
    <source>
        <strain evidence="8">JCM 9377</strain>
    </source>
</reference>
<proteinExistence type="predicted"/>
<dbReference type="PROSITE" id="PS50977">
    <property type="entry name" value="HTH_TETR_2"/>
    <property type="match status" value="1"/>
</dbReference>
<organism evidence="7 8">
    <name type="scientific">Actinocorallia longicatena</name>
    <dbReference type="NCBI Taxonomy" id="111803"/>
    <lineage>
        <taxon>Bacteria</taxon>
        <taxon>Bacillati</taxon>
        <taxon>Actinomycetota</taxon>
        <taxon>Actinomycetes</taxon>
        <taxon>Streptosporangiales</taxon>
        <taxon>Thermomonosporaceae</taxon>
        <taxon>Actinocorallia</taxon>
    </lineage>
</organism>
<keyword evidence="4" id="KW-0804">Transcription</keyword>